<comment type="pathway">
    <text evidence="6">Quinol/quinone metabolism; menaquinone biosynthesis.</text>
</comment>
<dbReference type="GO" id="GO:0000287">
    <property type="term" value="F:magnesium ion binding"/>
    <property type="evidence" value="ECO:0007669"/>
    <property type="project" value="UniProtKB-UniRule"/>
</dbReference>
<dbReference type="CDD" id="cd07037">
    <property type="entry name" value="TPP_PYR_MenD"/>
    <property type="match status" value="1"/>
</dbReference>
<dbReference type="InterPro" id="IPR004433">
    <property type="entry name" value="MenaQ_synth_MenD"/>
</dbReference>
<keyword evidence="1 6" id="KW-0808">Transferase</keyword>
<feature type="domain" description="Thiamine pyrophosphate enzyme N-terminal TPP-binding" evidence="8">
    <location>
        <begin position="41"/>
        <end position="152"/>
    </location>
</feature>
<accession>Z9JUD0</accession>
<comment type="pathway">
    <text evidence="6">Quinol/quinone metabolism; 1,4-dihydroxy-2-naphthoate biosynthesis; 1,4-dihydroxy-2-naphthoate from chorismate: step 2/7.</text>
</comment>
<sequence>MTSPSVPPHAVDPADGAAPWPETSIDAPAPTGSGAVDEAVAIWRALAALGVREAVLAPGSRSAPLVHGLADPQVQARIRAHVRIDERAAAFTALGISRQDPAHPGVVATTSGTATAHLHAAVLEAHHSRVPLIVLTADRPAELRDTGANQTTRQAGLYGEAVRWSADLPAPTREAATAVELRTAVSTLARAVAIATGADPGPVHVNLGLRDPLVPRGGSVPGAAGSSAAAPAAAAPAAAPATDAAPAVGPIDGARERIVLTRRAPAAPPRPETVELAERAVVVAGDGAGGAALELAGRHRLPLLAEPSSGARSGDCAIPGYPRLLAEAMAEPDHPLRPRQAIVLGHPTLSRPVLGALLGAADVDVLVVDPTDRWADAARRARRVVPAVQARDPHPEGRETYLSTWQEASAASAAPAVELPWQVRAALAVWEATGPQDVLVLGSSSLVRDLEQHAGPMRGTVVANRGLAGIDGMISTATGYALARRGAPGRVRALMGDLTALHDLTGLVIGPDEAVPDLDVVVVDDGGGRIFTGLEHAAAPADLMRRFFTTPHGTDIAAAARALGVTARTVAASELPALLTAPAPAGASTGRRVLVAQQSHSCVEGDAGVAMV</sequence>
<evidence type="ECO:0000256" key="3">
    <source>
        <dbReference type="ARBA" id="ARBA00022842"/>
    </source>
</evidence>
<dbReference type="EC" id="2.2.1.9" evidence="6"/>
<dbReference type="PANTHER" id="PTHR42916">
    <property type="entry name" value="2-SUCCINYL-5-ENOLPYRUVYL-6-HYDROXY-3-CYCLOHEXENE-1-CARBOXYLATE SYNTHASE"/>
    <property type="match status" value="1"/>
</dbReference>
<evidence type="ECO:0000256" key="1">
    <source>
        <dbReference type="ARBA" id="ARBA00022679"/>
    </source>
</evidence>
<dbReference type="EMBL" id="JDYK01000004">
    <property type="protein sequence ID" value="EWS81970.1"/>
    <property type="molecule type" value="Genomic_DNA"/>
</dbReference>
<dbReference type="HOGENOM" id="CLU_006051_4_0_11"/>
<evidence type="ECO:0000259" key="8">
    <source>
        <dbReference type="Pfam" id="PF02776"/>
    </source>
</evidence>
<evidence type="ECO:0000256" key="5">
    <source>
        <dbReference type="ARBA" id="ARBA00023211"/>
    </source>
</evidence>
<dbReference type="eggNOG" id="COG1165">
    <property type="taxonomic scope" value="Bacteria"/>
</dbReference>
<feature type="region of interest" description="Disordered" evidence="7">
    <location>
        <begin position="1"/>
        <end position="32"/>
    </location>
</feature>
<keyword evidence="3 6" id="KW-0460">Magnesium</keyword>
<comment type="cofactor">
    <cofactor evidence="6">
        <name>thiamine diphosphate</name>
        <dbReference type="ChEBI" id="CHEBI:58937"/>
    </cofactor>
    <text evidence="6">Binds 1 thiamine pyrophosphate per subunit.</text>
</comment>
<dbReference type="Proteomes" id="UP000023067">
    <property type="component" value="Unassembled WGS sequence"/>
</dbReference>
<evidence type="ECO:0000256" key="7">
    <source>
        <dbReference type="SAM" id="MobiDB-lite"/>
    </source>
</evidence>
<keyword evidence="5 6" id="KW-0464">Manganese</keyword>
<keyword evidence="2 6" id="KW-0479">Metal-binding</keyword>
<dbReference type="PANTHER" id="PTHR42916:SF1">
    <property type="entry name" value="PROTEIN PHYLLO, CHLOROPLASTIC"/>
    <property type="match status" value="1"/>
</dbReference>
<evidence type="ECO:0000313" key="9">
    <source>
        <dbReference type="EMBL" id="EWS81970.1"/>
    </source>
</evidence>
<dbReference type="SUPFAM" id="SSF52518">
    <property type="entry name" value="Thiamin diphosphate-binding fold (THDP-binding)"/>
    <property type="match status" value="2"/>
</dbReference>
<dbReference type="RefSeq" id="WP_084148312.1">
    <property type="nucleotide sequence ID" value="NZ_BAAAOW010000003.1"/>
</dbReference>
<dbReference type="HAMAP" id="MF_01659">
    <property type="entry name" value="MenD"/>
    <property type="match status" value="1"/>
</dbReference>
<evidence type="ECO:0000256" key="2">
    <source>
        <dbReference type="ARBA" id="ARBA00022723"/>
    </source>
</evidence>
<dbReference type="Gene3D" id="3.40.50.970">
    <property type="match status" value="2"/>
</dbReference>
<dbReference type="NCBIfam" id="TIGR00173">
    <property type="entry name" value="menD"/>
    <property type="match status" value="1"/>
</dbReference>
<dbReference type="PATRIC" id="fig|396014.3.peg.1186"/>
<dbReference type="AlphaFoldDB" id="Z9JUD0"/>
<comment type="cofactor">
    <cofactor evidence="6">
        <name>Mg(2+)</name>
        <dbReference type="ChEBI" id="CHEBI:18420"/>
    </cofactor>
    <cofactor evidence="6">
        <name>Mn(2+)</name>
        <dbReference type="ChEBI" id="CHEBI:29035"/>
    </cofactor>
</comment>
<keyword evidence="4 6" id="KW-0786">Thiamine pyrophosphate</keyword>
<keyword evidence="10" id="KW-1185">Reference proteome</keyword>
<evidence type="ECO:0000313" key="10">
    <source>
        <dbReference type="Proteomes" id="UP000023067"/>
    </source>
</evidence>
<dbReference type="GO" id="GO:0009234">
    <property type="term" value="P:menaquinone biosynthetic process"/>
    <property type="evidence" value="ECO:0007669"/>
    <property type="project" value="UniProtKB-UniRule"/>
</dbReference>
<keyword evidence="6" id="KW-0474">Menaquinone biosynthesis</keyword>
<comment type="caution">
    <text evidence="9">The sequence shown here is derived from an EMBL/GenBank/DDBJ whole genome shotgun (WGS) entry which is preliminary data.</text>
</comment>
<comment type="catalytic activity">
    <reaction evidence="6">
        <text>isochorismate + 2-oxoglutarate + H(+) = 5-enolpyruvoyl-6-hydroxy-2-succinyl-cyclohex-3-ene-1-carboxylate + CO2</text>
        <dbReference type="Rhea" id="RHEA:25593"/>
        <dbReference type="ChEBI" id="CHEBI:15378"/>
        <dbReference type="ChEBI" id="CHEBI:16526"/>
        <dbReference type="ChEBI" id="CHEBI:16810"/>
        <dbReference type="ChEBI" id="CHEBI:29780"/>
        <dbReference type="ChEBI" id="CHEBI:58818"/>
        <dbReference type="EC" id="2.2.1.9"/>
    </reaction>
</comment>
<reference evidence="9 10" key="1">
    <citation type="submission" date="2014-02" db="EMBL/GenBank/DDBJ databases">
        <title>Genome sequence of Brachybacterium phenoliresistens strain W13A50.</title>
        <authorList>
            <person name="Wang X."/>
        </authorList>
    </citation>
    <scope>NUCLEOTIDE SEQUENCE [LARGE SCALE GENOMIC DNA]</scope>
    <source>
        <strain evidence="9 10">W13A50</strain>
    </source>
</reference>
<dbReference type="InterPro" id="IPR012001">
    <property type="entry name" value="Thiamin_PyroP_enz_TPP-bd_dom"/>
</dbReference>
<organism evidence="9 10">
    <name type="scientific">Brachybacterium phenoliresistens</name>
    <dbReference type="NCBI Taxonomy" id="396014"/>
    <lineage>
        <taxon>Bacteria</taxon>
        <taxon>Bacillati</taxon>
        <taxon>Actinomycetota</taxon>
        <taxon>Actinomycetes</taxon>
        <taxon>Micrococcales</taxon>
        <taxon>Dermabacteraceae</taxon>
        <taxon>Brachybacterium</taxon>
    </lineage>
</organism>
<name>Z9JUD0_9MICO</name>
<dbReference type="Pfam" id="PF02776">
    <property type="entry name" value="TPP_enzyme_N"/>
    <property type="match status" value="1"/>
</dbReference>
<dbReference type="UniPathway" id="UPA01057">
    <property type="reaction ID" value="UER00164"/>
</dbReference>
<comment type="function">
    <text evidence="6">Catalyzes the thiamine diphosphate-dependent decarboxylation of 2-oxoglutarate and the subsequent addition of the resulting succinic semialdehyde-thiamine pyrophosphate anion to isochorismate to yield 2-succinyl-5-enolpyruvyl-6-hydroxy-3-cyclohexene-1-carboxylate (SEPHCHC).</text>
</comment>
<dbReference type="OrthoDB" id="9791859at2"/>
<comment type="similarity">
    <text evidence="6">Belongs to the TPP enzyme family. MenD subfamily.</text>
</comment>
<dbReference type="GO" id="GO:0030145">
    <property type="term" value="F:manganese ion binding"/>
    <property type="evidence" value="ECO:0007669"/>
    <property type="project" value="UniProtKB-UniRule"/>
</dbReference>
<dbReference type="GO" id="GO:0030976">
    <property type="term" value="F:thiamine pyrophosphate binding"/>
    <property type="evidence" value="ECO:0007669"/>
    <property type="project" value="UniProtKB-UniRule"/>
</dbReference>
<protein>
    <recommendedName>
        <fullName evidence="6">2-succinyl-5-enolpyruvyl-6-hydroxy-3-cyclohexene-1-carboxylate synthase</fullName>
        <shortName evidence="6">SEPHCHC synthase</shortName>
        <ecNumber evidence="6">2.2.1.9</ecNumber>
    </recommendedName>
    <alternativeName>
        <fullName evidence="6">Menaquinone biosynthesis protein MenD</fullName>
    </alternativeName>
</protein>
<dbReference type="GO" id="GO:0070204">
    <property type="term" value="F:2-succinyl-5-enolpyruvyl-6-hydroxy-3-cyclohexene-1-carboxylic-acid synthase activity"/>
    <property type="evidence" value="ECO:0007669"/>
    <property type="project" value="UniProtKB-UniRule"/>
</dbReference>
<gene>
    <name evidence="6" type="primary">menD</name>
    <name evidence="9" type="ORF">BF93_14170</name>
</gene>
<proteinExistence type="inferred from homology"/>
<dbReference type="Gene3D" id="3.40.50.1220">
    <property type="entry name" value="TPP-binding domain"/>
    <property type="match status" value="1"/>
</dbReference>
<evidence type="ECO:0000256" key="4">
    <source>
        <dbReference type="ARBA" id="ARBA00023052"/>
    </source>
</evidence>
<dbReference type="PIRSF" id="PIRSF004983">
    <property type="entry name" value="MenD"/>
    <property type="match status" value="1"/>
</dbReference>
<dbReference type="InterPro" id="IPR029061">
    <property type="entry name" value="THDP-binding"/>
</dbReference>
<dbReference type="UniPathway" id="UPA00079"/>
<dbReference type="STRING" id="396014.BF93_14170"/>
<evidence type="ECO:0000256" key="6">
    <source>
        <dbReference type="HAMAP-Rule" id="MF_01659"/>
    </source>
</evidence>
<comment type="subunit">
    <text evidence="6">Homodimer.</text>
</comment>